<accession>C5S5B9</accession>
<protein>
    <submittedName>
        <fullName evidence="1">Phage protein</fullName>
    </submittedName>
</protein>
<proteinExistence type="predicted"/>
<dbReference type="Proteomes" id="UP000005532">
    <property type="component" value="Unassembled WGS sequence"/>
</dbReference>
<dbReference type="eggNOG" id="ENOG502ZM85">
    <property type="taxonomic scope" value="Bacteria"/>
</dbReference>
<sequence length="135" mass="15031">MTLREQLLTHKPKIKPITLMNETYYVKPMSVGEMNHQIFEQRQSLIALAVAAGVELPQEEGEEYDAVLEKFAKQYSLPRAIASRLCDEEGTLLFNADNIDDLNAIAELDAQIINEFNAAMATNTPKASASEESSK</sequence>
<organism evidence="1 2">
    <name type="scientific">Actinobacillus minor NM305</name>
    <dbReference type="NCBI Taxonomy" id="637911"/>
    <lineage>
        <taxon>Bacteria</taxon>
        <taxon>Pseudomonadati</taxon>
        <taxon>Pseudomonadota</taxon>
        <taxon>Gammaproteobacteria</taxon>
        <taxon>Pasteurellales</taxon>
        <taxon>Pasteurellaceae</taxon>
        <taxon>Actinobacillus</taxon>
    </lineage>
</organism>
<dbReference type="RefSeq" id="WP_005826428.1">
    <property type="nucleotide sequence ID" value="NZ_ACQL01000190.1"/>
</dbReference>
<evidence type="ECO:0000313" key="1">
    <source>
        <dbReference type="EMBL" id="EER45905.1"/>
    </source>
</evidence>
<reference evidence="1 2" key="1">
    <citation type="journal article" date="2010" name="Vet. Microbiol.">
        <title>Production of haemolysins by strains of the Actinobacillus minor/porcitonsillarum complex.</title>
        <authorList>
            <person name="Arya G."/>
            <person name="Niven D.F."/>
        </authorList>
    </citation>
    <scope>NUCLEOTIDE SEQUENCE [LARGE SCALE GENOMIC DNA]</scope>
    <source>
        <strain evidence="1 2">NM305</strain>
    </source>
</reference>
<comment type="caution">
    <text evidence="1">The sequence shown here is derived from an EMBL/GenBank/DDBJ whole genome shotgun (WGS) entry which is preliminary data.</text>
</comment>
<evidence type="ECO:0000313" key="2">
    <source>
        <dbReference type="Proteomes" id="UP000005532"/>
    </source>
</evidence>
<dbReference type="OrthoDB" id="8855286at2"/>
<dbReference type="EMBL" id="ACQL01000190">
    <property type="protein sequence ID" value="EER45905.1"/>
    <property type="molecule type" value="Genomic_DNA"/>
</dbReference>
<name>C5S5B9_9PAST</name>
<dbReference type="AlphaFoldDB" id="C5S5B9"/>
<gene>
    <name evidence="1" type="ORF">AM305_04047</name>
</gene>